<sequence length="218" mass="23898">MQIIPLRKSERTYSCNAYLILGDWNRIGDLNTLIDPGSDDFVLDQIERLSTGFGKVKVEQVILTHNHFDHMGGAAAVKERYGSRVIAFSAGHGVDEIIRDGQFLKAGDDLLEVIHLPGHSSDSICLFAPSNGALFCGDTQFRFRPPLDRFPPGFLEGLRRLAGKRVQSIYSGHDAPVLEQAQEQIAQALEQIERLSGSAAPLQTPHITAPAPLTGRDV</sequence>
<dbReference type="SMART" id="SM00849">
    <property type="entry name" value="Lactamase_B"/>
    <property type="match status" value="1"/>
</dbReference>
<name>A0A6V8NEE6_9BACT</name>
<dbReference type="InterPro" id="IPR036866">
    <property type="entry name" value="RibonucZ/Hydroxyglut_hydro"/>
</dbReference>
<dbReference type="EMBL" id="BLXZ01000008">
    <property type="protein sequence ID" value="GFO70184.1"/>
    <property type="molecule type" value="Genomic_DNA"/>
</dbReference>
<dbReference type="RefSeq" id="WP_183362762.1">
    <property type="nucleotide sequence ID" value="NZ_BLXZ01000008.1"/>
</dbReference>
<dbReference type="SUPFAM" id="SSF56281">
    <property type="entry name" value="Metallo-hydrolase/oxidoreductase"/>
    <property type="match status" value="1"/>
</dbReference>
<dbReference type="Proteomes" id="UP000587586">
    <property type="component" value="Unassembled WGS sequence"/>
</dbReference>
<dbReference type="Pfam" id="PF00753">
    <property type="entry name" value="Lactamase_B"/>
    <property type="match status" value="1"/>
</dbReference>
<dbReference type="InterPro" id="IPR001279">
    <property type="entry name" value="Metallo-B-lactamas"/>
</dbReference>
<comment type="caution">
    <text evidence="2">The sequence shown here is derived from an EMBL/GenBank/DDBJ whole genome shotgun (WGS) entry which is preliminary data.</text>
</comment>
<evidence type="ECO:0000259" key="1">
    <source>
        <dbReference type="SMART" id="SM00849"/>
    </source>
</evidence>
<protein>
    <recommendedName>
        <fullName evidence="1">Metallo-beta-lactamase domain-containing protein</fullName>
    </recommendedName>
</protein>
<accession>A0A6V8NEE6</accession>
<dbReference type="InterPro" id="IPR050855">
    <property type="entry name" value="NDM-1-like"/>
</dbReference>
<dbReference type="AlphaFoldDB" id="A0A6V8NEE6"/>
<dbReference type="CDD" id="cd06262">
    <property type="entry name" value="metallo-hydrolase-like_MBL-fold"/>
    <property type="match status" value="1"/>
</dbReference>
<dbReference type="PANTHER" id="PTHR42951">
    <property type="entry name" value="METALLO-BETA-LACTAMASE DOMAIN-CONTAINING"/>
    <property type="match status" value="1"/>
</dbReference>
<evidence type="ECO:0000313" key="2">
    <source>
        <dbReference type="EMBL" id="GFO70184.1"/>
    </source>
</evidence>
<evidence type="ECO:0000313" key="3">
    <source>
        <dbReference type="Proteomes" id="UP000587586"/>
    </source>
</evidence>
<organism evidence="2 3">
    <name type="scientific">Geomonas limicola</name>
    <dbReference type="NCBI Taxonomy" id="2740186"/>
    <lineage>
        <taxon>Bacteria</taxon>
        <taxon>Pseudomonadati</taxon>
        <taxon>Thermodesulfobacteriota</taxon>
        <taxon>Desulfuromonadia</taxon>
        <taxon>Geobacterales</taxon>
        <taxon>Geobacteraceae</taxon>
        <taxon>Geomonas</taxon>
    </lineage>
</organism>
<feature type="domain" description="Metallo-beta-lactamase" evidence="1">
    <location>
        <begin position="14"/>
        <end position="173"/>
    </location>
</feature>
<reference evidence="3" key="1">
    <citation type="submission" date="2020-06" db="EMBL/GenBank/DDBJ databases">
        <title>Draft genomic sequecing of Geomonas sp. Red745.</title>
        <authorList>
            <person name="Itoh H."/>
            <person name="Xu Z.X."/>
            <person name="Ushijima N."/>
            <person name="Masuda Y."/>
            <person name="Shiratori Y."/>
            <person name="Senoo K."/>
        </authorList>
    </citation>
    <scope>NUCLEOTIDE SEQUENCE [LARGE SCALE GENOMIC DNA]</scope>
    <source>
        <strain evidence="3">Red745</strain>
    </source>
</reference>
<gene>
    <name evidence="2" type="ORF">GMLC_37630</name>
</gene>
<keyword evidence="3" id="KW-1185">Reference proteome</keyword>
<dbReference type="Gene3D" id="3.60.15.10">
    <property type="entry name" value="Ribonuclease Z/Hydroxyacylglutathione hydrolase-like"/>
    <property type="match status" value="1"/>
</dbReference>
<proteinExistence type="predicted"/>